<feature type="domain" description="GCK" evidence="2">
    <location>
        <begin position="64"/>
        <end position="134"/>
    </location>
</feature>
<dbReference type="Gene3D" id="1.10.287.2900">
    <property type="match status" value="1"/>
</dbReference>
<dbReference type="InterPro" id="IPR012891">
    <property type="entry name" value="GCK_dom"/>
</dbReference>
<organism evidence="3 4">
    <name type="scientific">Eutrema salsugineum</name>
    <name type="common">Saltwater cress</name>
    <name type="synonym">Sisymbrium salsugineum</name>
    <dbReference type="NCBI Taxonomy" id="72664"/>
    <lineage>
        <taxon>Eukaryota</taxon>
        <taxon>Viridiplantae</taxon>
        <taxon>Streptophyta</taxon>
        <taxon>Embryophyta</taxon>
        <taxon>Tracheophyta</taxon>
        <taxon>Spermatophyta</taxon>
        <taxon>Magnoliopsida</taxon>
        <taxon>eudicotyledons</taxon>
        <taxon>Gunneridae</taxon>
        <taxon>Pentapetalae</taxon>
        <taxon>rosids</taxon>
        <taxon>malvids</taxon>
        <taxon>Brassicales</taxon>
        <taxon>Brassicaceae</taxon>
        <taxon>Eutremeae</taxon>
        <taxon>Eutrema</taxon>
    </lineage>
</organism>
<feature type="compositionally biased region" description="Polar residues" evidence="1">
    <location>
        <begin position="1"/>
        <end position="16"/>
    </location>
</feature>
<evidence type="ECO:0000256" key="1">
    <source>
        <dbReference type="SAM" id="MobiDB-lite"/>
    </source>
</evidence>
<evidence type="ECO:0000259" key="2">
    <source>
        <dbReference type="SMART" id="SM01227"/>
    </source>
</evidence>
<dbReference type="OMA" id="EDCEGPR"/>
<proteinExistence type="predicted"/>
<dbReference type="SMART" id="SM01227">
    <property type="entry name" value="GCK"/>
    <property type="match status" value="1"/>
</dbReference>
<dbReference type="KEGG" id="eus:EUTSA_v10016000mg"/>
<accession>V4LT62</accession>
<name>V4LT62_EUTSA</name>
<dbReference type="InterPro" id="IPR036514">
    <property type="entry name" value="SGNH_hydro_sf"/>
</dbReference>
<dbReference type="PANTHER" id="PTHR34357">
    <property type="entry name" value="F7A19.14 PROTEIN-RELATED"/>
    <property type="match status" value="1"/>
</dbReference>
<protein>
    <recommendedName>
        <fullName evidence="2">GCK domain-containing protein</fullName>
    </recommendedName>
</protein>
<evidence type="ECO:0000313" key="4">
    <source>
        <dbReference type="Proteomes" id="UP000030689"/>
    </source>
</evidence>
<reference evidence="3 4" key="1">
    <citation type="journal article" date="2013" name="Front. Plant Sci.">
        <title>The Reference Genome of the Halophytic Plant Eutrema salsugineum.</title>
        <authorList>
            <person name="Yang R."/>
            <person name="Jarvis D.E."/>
            <person name="Chen H."/>
            <person name="Beilstein M.A."/>
            <person name="Grimwood J."/>
            <person name="Jenkins J."/>
            <person name="Shu S."/>
            <person name="Prochnik S."/>
            <person name="Xin M."/>
            <person name="Ma C."/>
            <person name="Schmutz J."/>
            <person name="Wing R.A."/>
            <person name="Mitchell-Olds T."/>
            <person name="Schumaker K.S."/>
            <person name="Wang X."/>
        </authorList>
    </citation>
    <scope>NUCLEOTIDE SEQUENCE [LARGE SCALE GENOMIC DNA]</scope>
</reference>
<gene>
    <name evidence="3" type="ORF">EUTSA_v10016000mg</name>
</gene>
<dbReference type="Pfam" id="PF07802">
    <property type="entry name" value="GCK"/>
    <property type="match status" value="1"/>
</dbReference>
<dbReference type="PANTHER" id="PTHR34357:SF2">
    <property type="entry name" value="F26F24.3-RELATED"/>
    <property type="match status" value="1"/>
</dbReference>
<dbReference type="Proteomes" id="UP000030689">
    <property type="component" value="Unassembled WGS sequence"/>
</dbReference>
<evidence type="ECO:0000313" key="3">
    <source>
        <dbReference type="EMBL" id="ESQ43053.1"/>
    </source>
</evidence>
<dbReference type="EMBL" id="KI517464">
    <property type="protein sequence ID" value="ESQ43053.1"/>
    <property type="molecule type" value="Genomic_DNA"/>
</dbReference>
<dbReference type="Gramene" id="ESQ43053">
    <property type="protein sequence ID" value="ESQ43053"/>
    <property type="gene ID" value="EUTSA_v10016000mg"/>
</dbReference>
<dbReference type="PROSITE" id="PS51808">
    <property type="entry name" value="CHCH"/>
    <property type="match status" value="1"/>
</dbReference>
<dbReference type="AlphaFoldDB" id="V4LT62"/>
<dbReference type="Gene3D" id="3.40.50.1110">
    <property type="entry name" value="SGNH hydrolase"/>
    <property type="match status" value="1"/>
</dbReference>
<keyword evidence="4" id="KW-1185">Reference proteome</keyword>
<feature type="region of interest" description="Disordered" evidence="1">
    <location>
        <begin position="1"/>
        <end position="28"/>
    </location>
</feature>
<sequence>MGITSSTESSTRNNQVLPEKLEDPSADWPEPMKAALAKYEREAYALFPSRLGDSATEAERKKDSEAQFLEFMSRGACKDEFTAHEDCVVKAGHRDKKCQELYLKMNKCMRYHRHYYQSYLAMEKSFYEEVLMHITSVAAAREQEDCAQECSRCKVYASQFFNANLSILPNSNVFYIDKIMSNIYAYLFWDGFHPTQRIYKIFTKLLFERNIHHIS</sequence>